<dbReference type="InterPro" id="IPR018378">
    <property type="entry name" value="C-type_lectin_CS"/>
</dbReference>
<evidence type="ECO:0000259" key="5">
    <source>
        <dbReference type="PROSITE" id="PS50041"/>
    </source>
</evidence>
<dbReference type="OMA" id="QQCADGW"/>
<keyword evidence="4" id="KW-0812">Transmembrane</keyword>
<dbReference type="GO" id="GO:0005886">
    <property type="term" value="C:plasma membrane"/>
    <property type="evidence" value="ECO:0007669"/>
    <property type="project" value="UniProtKB-SubCell"/>
</dbReference>
<reference evidence="6 7" key="1">
    <citation type="submission" date="2018-03" db="EMBL/GenBank/DDBJ databases">
        <title>Finding Nemo's genes: A chromosome-scale reference assembly of the genome of the orange clownfish Amphiprion percula.</title>
        <authorList>
            <person name="Lehmann R."/>
        </authorList>
    </citation>
    <scope>NUCLEOTIDE SEQUENCE</scope>
</reference>
<feature type="transmembrane region" description="Helical" evidence="4">
    <location>
        <begin position="88"/>
        <end position="112"/>
    </location>
</feature>
<evidence type="ECO:0000313" key="6">
    <source>
        <dbReference type="Ensembl" id="ENSAPEP00000014132.1"/>
    </source>
</evidence>
<reference evidence="6" key="3">
    <citation type="submission" date="2025-09" db="UniProtKB">
        <authorList>
            <consortium name="Ensembl"/>
        </authorList>
    </citation>
    <scope>IDENTIFICATION</scope>
</reference>
<dbReference type="Ensembl" id="ENSAPET00000014509.1">
    <property type="protein sequence ID" value="ENSAPEP00000014132.1"/>
    <property type="gene ID" value="ENSAPEG00000010094.1"/>
</dbReference>
<evidence type="ECO:0000256" key="4">
    <source>
        <dbReference type="SAM" id="Phobius"/>
    </source>
</evidence>
<comment type="subcellular location">
    <subcellularLocation>
        <location evidence="1">Cell membrane</location>
        <topology evidence="1">Single-pass type II membrane protein</topology>
    </subcellularLocation>
</comment>
<keyword evidence="4" id="KW-0472">Membrane</keyword>
<feature type="compositionally biased region" description="Basic and acidic residues" evidence="3">
    <location>
        <begin position="10"/>
        <end position="32"/>
    </location>
</feature>
<dbReference type="PANTHER" id="PTHR45710">
    <property type="entry name" value="C-TYPE LECTIN DOMAIN-CONTAINING PROTEIN 180"/>
    <property type="match status" value="1"/>
</dbReference>
<sequence>MEMQEIQVEPEDKKAEEDEGARGPKPEDKKAEDEEATGPKPEDKTEEEAEPDHYTKLSNPTENIYSETYYFQPDKTTPSKQPGGNVRLYRAGCLFLSLLCFVLLLTIIILSMKLQTGSTSCSEQTLDAGGRNPPTCSLDQCRVDFPDVLPRHLGCQQCSNGWLTLGRSCFFLSTFRLTWDQSQKNCSSRGGHLAVISSRTVQTFLTKKGDLKYWIGLKNAGTSWSWIDDEALQQSYWSEAPLDGDCGILSSSDPAEKNWIRASCQASSYFICQLQF</sequence>
<dbReference type="AlphaFoldDB" id="A0A3P8SPT9"/>
<name>A0A3P8SPT9_AMPPE</name>
<dbReference type="InterPro" id="IPR016186">
    <property type="entry name" value="C-type_lectin-like/link_sf"/>
</dbReference>
<dbReference type="Proteomes" id="UP000265080">
    <property type="component" value="Chromosome 7"/>
</dbReference>
<dbReference type="InterPro" id="IPR016187">
    <property type="entry name" value="CTDL_fold"/>
</dbReference>
<dbReference type="STRING" id="161767.ENSAPEP00000014132"/>
<evidence type="ECO:0000256" key="1">
    <source>
        <dbReference type="ARBA" id="ARBA00004401"/>
    </source>
</evidence>
<evidence type="ECO:0000313" key="7">
    <source>
        <dbReference type="Proteomes" id="UP000265080"/>
    </source>
</evidence>
<protein>
    <submittedName>
        <fullName evidence="6">Si:dkey-26c10.5</fullName>
    </submittedName>
</protein>
<feature type="domain" description="C-type lectin" evidence="5">
    <location>
        <begin position="165"/>
        <end position="273"/>
    </location>
</feature>
<dbReference type="PROSITE" id="PS00615">
    <property type="entry name" value="C_TYPE_LECTIN_1"/>
    <property type="match status" value="1"/>
</dbReference>
<dbReference type="PANTHER" id="PTHR45710:SF28">
    <property type="entry name" value="C-TYPE LECTIN DOMAIN FAMILY 4 MEMBER C ISOFORM 1"/>
    <property type="match status" value="1"/>
</dbReference>
<evidence type="ECO:0000256" key="2">
    <source>
        <dbReference type="ARBA" id="ARBA00023157"/>
    </source>
</evidence>
<dbReference type="GeneTree" id="ENSGT00940000166507"/>
<evidence type="ECO:0000256" key="3">
    <source>
        <dbReference type="SAM" id="MobiDB-lite"/>
    </source>
</evidence>
<feature type="region of interest" description="Disordered" evidence="3">
    <location>
        <begin position="1"/>
        <end position="59"/>
    </location>
</feature>
<reference evidence="6" key="2">
    <citation type="submission" date="2025-08" db="UniProtKB">
        <authorList>
            <consortium name="Ensembl"/>
        </authorList>
    </citation>
    <scope>IDENTIFICATION</scope>
</reference>
<accession>A0A3P8SPT9</accession>
<proteinExistence type="predicted"/>
<dbReference type="PROSITE" id="PS50041">
    <property type="entry name" value="C_TYPE_LECTIN_2"/>
    <property type="match status" value="1"/>
</dbReference>
<dbReference type="SMART" id="SM00034">
    <property type="entry name" value="CLECT"/>
    <property type="match status" value="1"/>
</dbReference>
<dbReference type="Pfam" id="PF00059">
    <property type="entry name" value="Lectin_C"/>
    <property type="match status" value="1"/>
</dbReference>
<keyword evidence="7" id="KW-1185">Reference proteome</keyword>
<organism evidence="6 7">
    <name type="scientific">Amphiprion percula</name>
    <name type="common">Orange clownfish</name>
    <name type="synonym">Lutjanus percula</name>
    <dbReference type="NCBI Taxonomy" id="161767"/>
    <lineage>
        <taxon>Eukaryota</taxon>
        <taxon>Metazoa</taxon>
        <taxon>Chordata</taxon>
        <taxon>Craniata</taxon>
        <taxon>Vertebrata</taxon>
        <taxon>Euteleostomi</taxon>
        <taxon>Actinopterygii</taxon>
        <taxon>Neopterygii</taxon>
        <taxon>Teleostei</taxon>
        <taxon>Neoteleostei</taxon>
        <taxon>Acanthomorphata</taxon>
        <taxon>Ovalentaria</taxon>
        <taxon>Pomacentridae</taxon>
        <taxon>Amphiprion</taxon>
    </lineage>
</organism>
<dbReference type="Gene3D" id="3.10.100.10">
    <property type="entry name" value="Mannose-Binding Protein A, subunit A"/>
    <property type="match status" value="1"/>
</dbReference>
<keyword evidence="4" id="KW-1133">Transmembrane helix</keyword>
<dbReference type="InterPro" id="IPR050828">
    <property type="entry name" value="C-type_lectin/matrix_domain"/>
</dbReference>
<keyword evidence="2" id="KW-1015">Disulfide bond</keyword>
<dbReference type="InterPro" id="IPR001304">
    <property type="entry name" value="C-type_lectin-like"/>
</dbReference>
<dbReference type="SUPFAM" id="SSF56436">
    <property type="entry name" value="C-type lectin-like"/>
    <property type="match status" value="1"/>
</dbReference>